<evidence type="ECO:0000256" key="10">
    <source>
        <dbReference type="ARBA" id="ARBA00047767"/>
    </source>
</evidence>
<keyword evidence="9 11" id="KW-0665">Pyrimidine biosynthesis</keyword>
<feature type="domain" description="Aspartate/glutamate/uridylate kinase" evidence="12">
    <location>
        <begin position="6"/>
        <end position="213"/>
    </location>
</feature>
<comment type="caution">
    <text evidence="11">Lacks conserved residue(s) required for the propagation of feature annotation.</text>
</comment>
<evidence type="ECO:0000256" key="11">
    <source>
        <dbReference type="HAMAP-Rule" id="MF_01220"/>
    </source>
</evidence>
<dbReference type="EMBL" id="JADKNH010000001">
    <property type="protein sequence ID" value="MBF4691759.1"/>
    <property type="molecule type" value="Genomic_DNA"/>
</dbReference>
<comment type="caution">
    <text evidence="13">The sequence shown here is derived from an EMBL/GenBank/DDBJ whole genome shotgun (WGS) entry which is preliminary data.</text>
</comment>
<keyword evidence="8 11" id="KW-0067">ATP-binding</keyword>
<reference evidence="13 14" key="1">
    <citation type="submission" date="2020-11" db="EMBL/GenBank/DDBJ databases">
        <title>Fusibacter basophilias sp. nov.</title>
        <authorList>
            <person name="Qiu D."/>
        </authorList>
    </citation>
    <scope>NUCLEOTIDE SEQUENCE [LARGE SCALE GENOMIC DNA]</scope>
    <source>
        <strain evidence="13 14">Q10-2</strain>
    </source>
</reference>
<comment type="similarity">
    <text evidence="3 11">Belongs to the UMP kinase family.</text>
</comment>
<dbReference type="PIRSF" id="PIRSF005650">
    <property type="entry name" value="Uridylate_kin"/>
    <property type="match status" value="1"/>
</dbReference>
<keyword evidence="14" id="KW-1185">Reference proteome</keyword>
<keyword evidence="7 11" id="KW-0418">Kinase</keyword>
<evidence type="ECO:0000256" key="6">
    <source>
        <dbReference type="ARBA" id="ARBA00022741"/>
    </source>
</evidence>
<dbReference type="PANTHER" id="PTHR42833:SF4">
    <property type="entry name" value="URIDYLATE KINASE PUMPKIN, CHLOROPLASTIC"/>
    <property type="match status" value="1"/>
</dbReference>
<dbReference type="SUPFAM" id="SSF53633">
    <property type="entry name" value="Carbamate kinase-like"/>
    <property type="match status" value="1"/>
</dbReference>
<sequence>MELKYKRVLLKLSGEVLAGTRGSGVDYDTVHNIAKYVKEIHQLGAEVGIVIGAGNFWRGRSNPKMERTTADYMGMLATVMNSLAMSDALKYLDVESKVLSAIPMPQVGEAYNRENAVHYLSEGKVVLFAAGTGSPFFSTDTAAALRAAEIDAELILLAKNIDGVYDCDPVKYESAKKYDKISFTEVLNQKLGVMDLTSITICMDNHIPISVFDLNFPENIIKACSGLNVGTIIEEA</sequence>
<feature type="region of interest" description="Involved in allosteric activation by GTP" evidence="11">
    <location>
        <begin position="19"/>
        <end position="24"/>
    </location>
</feature>
<evidence type="ECO:0000313" key="14">
    <source>
        <dbReference type="Proteomes" id="UP000614200"/>
    </source>
</evidence>
<gene>
    <name evidence="11" type="primary">pyrH</name>
    <name evidence="13" type="ORF">ISU02_01440</name>
</gene>
<dbReference type="RefSeq" id="WP_194699998.1">
    <property type="nucleotide sequence ID" value="NZ_JADKNH010000001.1"/>
</dbReference>
<feature type="binding site" evidence="11">
    <location>
        <position position="165"/>
    </location>
    <ligand>
        <name>ATP</name>
        <dbReference type="ChEBI" id="CHEBI:30616"/>
    </ligand>
</feature>
<evidence type="ECO:0000256" key="4">
    <source>
        <dbReference type="ARBA" id="ARBA00022490"/>
    </source>
</evidence>
<evidence type="ECO:0000256" key="1">
    <source>
        <dbReference type="ARBA" id="ARBA00004496"/>
    </source>
</evidence>
<dbReference type="PRINTS" id="PR00474">
    <property type="entry name" value="GLU5KINASE"/>
</dbReference>
<evidence type="ECO:0000259" key="12">
    <source>
        <dbReference type="Pfam" id="PF00696"/>
    </source>
</evidence>
<evidence type="ECO:0000313" key="13">
    <source>
        <dbReference type="EMBL" id="MBF4691759.1"/>
    </source>
</evidence>
<evidence type="ECO:0000256" key="2">
    <source>
        <dbReference type="ARBA" id="ARBA00004791"/>
    </source>
</evidence>
<evidence type="ECO:0000256" key="9">
    <source>
        <dbReference type="ARBA" id="ARBA00022975"/>
    </source>
</evidence>
<feature type="binding site" evidence="11">
    <location>
        <position position="168"/>
    </location>
    <ligand>
        <name>ATP</name>
        <dbReference type="ChEBI" id="CHEBI:30616"/>
    </ligand>
</feature>
<feature type="binding site" evidence="11">
    <location>
        <begin position="132"/>
        <end position="139"/>
    </location>
    <ligand>
        <name>UMP</name>
        <dbReference type="ChEBI" id="CHEBI:57865"/>
    </ligand>
</feature>
<protein>
    <recommendedName>
        <fullName evidence="11">Uridylate kinase</fullName>
        <shortName evidence="11">UK</shortName>
        <ecNumber evidence="11">2.7.4.22</ecNumber>
    </recommendedName>
    <alternativeName>
        <fullName evidence="11">Uridine monophosphate kinase</fullName>
        <shortName evidence="11">UMP kinase</shortName>
        <shortName evidence="11">UMPK</shortName>
    </alternativeName>
</protein>
<comment type="subunit">
    <text evidence="11">Homohexamer.</text>
</comment>
<evidence type="ECO:0000256" key="5">
    <source>
        <dbReference type="ARBA" id="ARBA00022679"/>
    </source>
</evidence>
<evidence type="ECO:0000256" key="3">
    <source>
        <dbReference type="ARBA" id="ARBA00007614"/>
    </source>
</evidence>
<evidence type="ECO:0000256" key="8">
    <source>
        <dbReference type="ARBA" id="ARBA00022840"/>
    </source>
</evidence>
<dbReference type="Proteomes" id="UP000614200">
    <property type="component" value="Unassembled WGS sequence"/>
</dbReference>
<dbReference type="InterPro" id="IPR015963">
    <property type="entry name" value="Uridylate_kinase_bac"/>
</dbReference>
<dbReference type="GO" id="GO:0033862">
    <property type="term" value="F:UMP kinase activity"/>
    <property type="evidence" value="ECO:0007669"/>
    <property type="project" value="UniProtKB-EC"/>
</dbReference>
<feature type="binding site" evidence="11">
    <location>
        <begin position="11"/>
        <end position="14"/>
    </location>
    <ligand>
        <name>ATP</name>
        <dbReference type="ChEBI" id="CHEBI:30616"/>
    </ligand>
</feature>
<proteinExistence type="inferred from homology"/>
<keyword evidence="6 11" id="KW-0547">Nucleotide-binding</keyword>
<feature type="binding site" evidence="11">
    <location>
        <position position="58"/>
    </location>
    <ligand>
        <name>ATP</name>
        <dbReference type="ChEBI" id="CHEBI:30616"/>
    </ligand>
</feature>
<comment type="subcellular location">
    <subcellularLocation>
        <location evidence="1 11">Cytoplasm</location>
    </subcellularLocation>
</comment>
<dbReference type="Pfam" id="PF00696">
    <property type="entry name" value="AA_kinase"/>
    <property type="match status" value="1"/>
</dbReference>
<comment type="activity regulation">
    <text evidence="11">Allosterically activated by GTP. Inhibited by UTP.</text>
</comment>
<dbReference type="InterPro" id="IPR001057">
    <property type="entry name" value="Glu/AcGlu_kinase"/>
</dbReference>
<dbReference type="NCBIfam" id="TIGR02075">
    <property type="entry name" value="pyrH_bact"/>
    <property type="match status" value="1"/>
</dbReference>
<keyword evidence="5 11" id="KW-0808">Transferase</keyword>
<dbReference type="Gene3D" id="3.40.1160.10">
    <property type="entry name" value="Acetylglutamate kinase-like"/>
    <property type="match status" value="1"/>
</dbReference>
<dbReference type="InterPro" id="IPR011817">
    <property type="entry name" value="Uridylate_kinase"/>
</dbReference>
<dbReference type="CDD" id="cd04254">
    <property type="entry name" value="AAK_UMPK-PyrH-Ec"/>
    <property type="match status" value="1"/>
</dbReference>
<feature type="binding site" evidence="11">
    <location>
        <position position="71"/>
    </location>
    <ligand>
        <name>UMP</name>
        <dbReference type="ChEBI" id="CHEBI:57865"/>
    </ligand>
</feature>
<dbReference type="InterPro" id="IPR036393">
    <property type="entry name" value="AceGlu_kinase-like_sf"/>
</dbReference>
<dbReference type="InterPro" id="IPR001048">
    <property type="entry name" value="Asp/Glu/Uridylate_kinase"/>
</dbReference>
<dbReference type="HAMAP" id="MF_01220_B">
    <property type="entry name" value="PyrH_B"/>
    <property type="match status" value="1"/>
</dbReference>
<comment type="pathway">
    <text evidence="2 11">Pyrimidine metabolism; CTP biosynthesis via de novo pathway; UDP from UMP (UMPK route): step 1/1.</text>
</comment>
<feature type="binding site" evidence="11">
    <location>
        <position position="160"/>
    </location>
    <ligand>
        <name>ATP</name>
        <dbReference type="ChEBI" id="CHEBI:30616"/>
    </ligand>
</feature>
<dbReference type="PANTHER" id="PTHR42833">
    <property type="entry name" value="URIDYLATE KINASE"/>
    <property type="match status" value="1"/>
</dbReference>
<keyword evidence="11" id="KW-0021">Allosteric enzyme</keyword>
<organism evidence="13 14">
    <name type="scientific">Fusibacter ferrireducens</name>
    <dbReference type="NCBI Taxonomy" id="2785058"/>
    <lineage>
        <taxon>Bacteria</taxon>
        <taxon>Bacillati</taxon>
        <taxon>Bacillota</taxon>
        <taxon>Clostridia</taxon>
        <taxon>Eubacteriales</taxon>
        <taxon>Eubacteriales Family XII. Incertae Sedis</taxon>
        <taxon>Fusibacter</taxon>
    </lineage>
</organism>
<comment type="function">
    <text evidence="11">Catalyzes the reversible phosphorylation of UMP to UDP.</text>
</comment>
<accession>A0ABR9ZQ47</accession>
<name>A0ABR9ZQ47_9FIRM</name>
<dbReference type="EC" id="2.7.4.22" evidence="11"/>
<evidence type="ECO:0000256" key="7">
    <source>
        <dbReference type="ARBA" id="ARBA00022777"/>
    </source>
</evidence>
<keyword evidence="4 11" id="KW-0963">Cytoplasm</keyword>
<feature type="binding site" evidence="11">
    <location>
        <position position="54"/>
    </location>
    <ligand>
        <name>ATP</name>
        <dbReference type="ChEBI" id="CHEBI:30616"/>
    </ligand>
</feature>
<comment type="catalytic activity">
    <reaction evidence="10 11">
        <text>UMP + ATP = UDP + ADP</text>
        <dbReference type="Rhea" id="RHEA:24400"/>
        <dbReference type="ChEBI" id="CHEBI:30616"/>
        <dbReference type="ChEBI" id="CHEBI:57865"/>
        <dbReference type="ChEBI" id="CHEBI:58223"/>
        <dbReference type="ChEBI" id="CHEBI:456216"/>
        <dbReference type="EC" id="2.7.4.22"/>
    </reaction>
</comment>